<dbReference type="Gene3D" id="1.10.630.10">
    <property type="entry name" value="Cytochrome P450"/>
    <property type="match status" value="1"/>
</dbReference>
<feature type="binding site" description="axial binding residue" evidence="5">
    <location>
        <position position="516"/>
    </location>
    <ligand>
        <name>heme</name>
        <dbReference type="ChEBI" id="CHEBI:30413"/>
    </ligand>
    <ligandPart>
        <name>Fe</name>
        <dbReference type="ChEBI" id="CHEBI:18248"/>
    </ligandPart>
</feature>
<dbReference type="OrthoDB" id="1470350at2759"/>
<dbReference type="InterPro" id="IPR001128">
    <property type="entry name" value="Cyt_P450"/>
</dbReference>
<dbReference type="STRING" id="40998.A0A2P8A2P9"/>
<keyword evidence="3 5" id="KW-0479">Metal-binding</keyword>
<comment type="cofactor">
    <cofactor evidence="1 5">
        <name>heme</name>
        <dbReference type="ChEBI" id="CHEBI:30413"/>
    </cofactor>
</comment>
<dbReference type="GO" id="GO:0016705">
    <property type="term" value="F:oxidoreductase activity, acting on paired donors, with incorporation or reduction of molecular oxygen"/>
    <property type="evidence" value="ECO:0007669"/>
    <property type="project" value="InterPro"/>
</dbReference>
<dbReference type="Pfam" id="PF00067">
    <property type="entry name" value="p450"/>
    <property type="match status" value="1"/>
</dbReference>
<dbReference type="AlphaFoldDB" id="A0A2P8A2P9"/>
<evidence type="ECO:0000256" key="4">
    <source>
        <dbReference type="ARBA" id="ARBA00023004"/>
    </source>
</evidence>
<evidence type="ECO:0000256" key="5">
    <source>
        <dbReference type="PIRSR" id="PIRSR602401-1"/>
    </source>
</evidence>
<protein>
    <submittedName>
        <fullName evidence="7">Tryprostatin B 6-hydroxylase</fullName>
    </submittedName>
</protein>
<evidence type="ECO:0000256" key="6">
    <source>
        <dbReference type="RuleBase" id="RU000461"/>
    </source>
</evidence>
<dbReference type="EMBL" id="NHZQ01000072">
    <property type="protein sequence ID" value="PSK54739.1"/>
    <property type="molecule type" value="Genomic_DNA"/>
</dbReference>
<dbReference type="InterPro" id="IPR036396">
    <property type="entry name" value="Cyt_P450_sf"/>
</dbReference>
<dbReference type="GO" id="GO:0020037">
    <property type="term" value="F:heme binding"/>
    <property type="evidence" value="ECO:0007669"/>
    <property type="project" value="InterPro"/>
</dbReference>
<sequence length="603" mass="68211">MLSKLLLSVSVLLIVYVLRIAVRFRTHLRQAQASGLPYVVTPAYYFSIPWLLSQRFILPSIRRLPQSWQGVWVDVITSGWGYSRGHTIFDRVGSDTFISVAPGSNILYTTDADVIEQVTTRRNEFPKPIDNHLYQRMNLYGHHIVSVEGEEWRKHRKVVAPSFSDRSNALVFEESIRQAQFMVQSWQDRGSVLPKITDDALRLSLHVISRAGFGISNAWPGQEHEESESEKDMLNALKLQQSHKLTFLDAMEGVLVHLLRLMLIPPKLMALLPFANDREALLSHTEWSRYLEELFTIKQRSLSTSGPTPSRGFDLMASMIHESTLLSTHPTGGLTTGLTKPEILGNSFIFLNAGHETSAHTIQMCILHLAIYPHLQRHLQAALDSVLGTRSPSSWSYESDFPRLLDGWAGAVMHEALRLVPSVINVPKHVRPGAPQLLRVEGRDHAVAGATNVWLAAAAVHRNPRYWPDAKGLRKGEEGWVDDLAEFRAERWMMGDGLFRPRKGSFIPFSEGQRSCIGQRFARTEIVAVLARVFKEWSVELVVEGEGEEKVGGEGIRGRFEEARRRAVRTIKEGCYTAPTLRLRKGEIPIRLVKRGEERFPDM</sequence>
<reference evidence="7 8" key="1">
    <citation type="submission" date="2017-05" db="EMBL/GenBank/DDBJ databases">
        <title>Draft genome sequence of Elsinoe australis.</title>
        <authorList>
            <person name="Cheng Q."/>
        </authorList>
    </citation>
    <scope>NUCLEOTIDE SEQUENCE [LARGE SCALE GENOMIC DNA]</scope>
    <source>
        <strain evidence="7 8">NL1</strain>
    </source>
</reference>
<dbReference type="GO" id="GO:0004497">
    <property type="term" value="F:monooxygenase activity"/>
    <property type="evidence" value="ECO:0007669"/>
    <property type="project" value="UniProtKB-KW"/>
</dbReference>
<accession>A0A2P8A2P9</accession>
<evidence type="ECO:0000256" key="3">
    <source>
        <dbReference type="ARBA" id="ARBA00022723"/>
    </source>
</evidence>
<keyword evidence="6" id="KW-0560">Oxidoreductase</keyword>
<comment type="similarity">
    <text evidence="2 6">Belongs to the cytochrome P450 family.</text>
</comment>
<keyword evidence="6" id="KW-0503">Monooxygenase</keyword>
<dbReference type="PRINTS" id="PR00463">
    <property type="entry name" value="EP450I"/>
</dbReference>
<keyword evidence="4 5" id="KW-0408">Iron</keyword>
<dbReference type="PROSITE" id="PS00086">
    <property type="entry name" value="CYTOCHROME_P450"/>
    <property type="match status" value="1"/>
</dbReference>
<dbReference type="Proteomes" id="UP000243723">
    <property type="component" value="Unassembled WGS sequence"/>
</dbReference>
<evidence type="ECO:0000256" key="1">
    <source>
        <dbReference type="ARBA" id="ARBA00001971"/>
    </source>
</evidence>
<dbReference type="PRINTS" id="PR00385">
    <property type="entry name" value="P450"/>
</dbReference>
<keyword evidence="8" id="KW-1185">Reference proteome</keyword>
<dbReference type="PANTHER" id="PTHR24305:SF166">
    <property type="entry name" value="CYTOCHROME P450 12A4, MITOCHONDRIAL-RELATED"/>
    <property type="match status" value="1"/>
</dbReference>
<evidence type="ECO:0000256" key="2">
    <source>
        <dbReference type="ARBA" id="ARBA00010617"/>
    </source>
</evidence>
<proteinExistence type="inferred from homology"/>
<dbReference type="InterPro" id="IPR002401">
    <property type="entry name" value="Cyt_P450_E_grp-I"/>
</dbReference>
<organism evidence="7 8">
    <name type="scientific">Elsinoe australis</name>
    <dbReference type="NCBI Taxonomy" id="40998"/>
    <lineage>
        <taxon>Eukaryota</taxon>
        <taxon>Fungi</taxon>
        <taxon>Dikarya</taxon>
        <taxon>Ascomycota</taxon>
        <taxon>Pezizomycotina</taxon>
        <taxon>Dothideomycetes</taxon>
        <taxon>Dothideomycetidae</taxon>
        <taxon>Myriangiales</taxon>
        <taxon>Elsinoaceae</taxon>
        <taxon>Elsinoe</taxon>
    </lineage>
</organism>
<dbReference type="GO" id="GO:0005506">
    <property type="term" value="F:iron ion binding"/>
    <property type="evidence" value="ECO:0007669"/>
    <property type="project" value="InterPro"/>
</dbReference>
<keyword evidence="5 6" id="KW-0349">Heme</keyword>
<comment type="caution">
    <text evidence="7">The sequence shown here is derived from an EMBL/GenBank/DDBJ whole genome shotgun (WGS) entry which is preliminary data.</text>
</comment>
<dbReference type="SUPFAM" id="SSF48264">
    <property type="entry name" value="Cytochrome P450"/>
    <property type="match status" value="1"/>
</dbReference>
<name>A0A2P8A2P9_9PEZI</name>
<evidence type="ECO:0000313" key="8">
    <source>
        <dbReference type="Proteomes" id="UP000243723"/>
    </source>
</evidence>
<evidence type="ECO:0000313" key="7">
    <source>
        <dbReference type="EMBL" id="PSK54739.1"/>
    </source>
</evidence>
<dbReference type="PANTHER" id="PTHR24305">
    <property type="entry name" value="CYTOCHROME P450"/>
    <property type="match status" value="1"/>
</dbReference>
<dbReference type="InterPro" id="IPR050121">
    <property type="entry name" value="Cytochrome_P450_monoxygenase"/>
</dbReference>
<dbReference type="InterPro" id="IPR017972">
    <property type="entry name" value="Cyt_P450_CS"/>
</dbReference>
<gene>
    <name evidence="7" type="ORF">B9Z65_3828</name>
</gene>